<dbReference type="RefSeq" id="WP_260156089.1">
    <property type="nucleotide sequence ID" value="NZ_JACHVU010000008.1"/>
</dbReference>
<keyword evidence="3" id="KW-1185">Reference proteome</keyword>
<dbReference type="EMBL" id="JACHVU010000008">
    <property type="protein sequence ID" value="MBB2992191.1"/>
    <property type="molecule type" value="Genomic_DNA"/>
</dbReference>
<evidence type="ECO:0000256" key="1">
    <source>
        <dbReference type="SAM" id="MobiDB-lite"/>
    </source>
</evidence>
<organism evidence="2 3">
    <name type="scientific">Mycolicibacterium iranicum</name>
    <name type="common">Mycobacterium iranicum</name>
    <dbReference type="NCBI Taxonomy" id="912594"/>
    <lineage>
        <taxon>Bacteria</taxon>
        <taxon>Bacillati</taxon>
        <taxon>Actinomycetota</taxon>
        <taxon>Actinomycetes</taxon>
        <taxon>Mycobacteriales</taxon>
        <taxon>Mycobacteriaceae</taxon>
        <taxon>Mycolicibacterium</taxon>
    </lineage>
</organism>
<protein>
    <submittedName>
        <fullName evidence="2">Uncharacterized protein</fullName>
    </submittedName>
</protein>
<reference evidence="2 3" key="1">
    <citation type="submission" date="2020-08" db="EMBL/GenBank/DDBJ databases">
        <title>The Agave Microbiome: Exploring the role of microbial communities in plant adaptations to desert environments.</title>
        <authorList>
            <person name="Partida-Martinez L.P."/>
        </authorList>
    </citation>
    <scope>NUCLEOTIDE SEQUENCE [LARGE SCALE GENOMIC DNA]</scope>
    <source>
        <strain evidence="2 3">AT2.18</strain>
    </source>
</reference>
<sequence>MTRGQGIYDDEDGSTASKGEGAEKDPDTETPDVDKNTEEPTA</sequence>
<accession>A0A839QIR6</accession>
<proteinExistence type="predicted"/>
<feature type="region of interest" description="Disordered" evidence="1">
    <location>
        <begin position="1"/>
        <end position="42"/>
    </location>
</feature>
<evidence type="ECO:0000313" key="2">
    <source>
        <dbReference type="EMBL" id="MBB2992191.1"/>
    </source>
</evidence>
<evidence type="ECO:0000313" key="3">
    <source>
        <dbReference type="Proteomes" id="UP000550501"/>
    </source>
</evidence>
<gene>
    <name evidence="2" type="ORF">FHR72_003687</name>
</gene>
<comment type="caution">
    <text evidence="2">The sequence shown here is derived from an EMBL/GenBank/DDBJ whole genome shotgun (WGS) entry which is preliminary data.</text>
</comment>
<feature type="compositionally biased region" description="Basic and acidic residues" evidence="1">
    <location>
        <begin position="20"/>
        <end position="42"/>
    </location>
</feature>
<name>A0A839QIR6_MYCIR</name>
<dbReference type="Proteomes" id="UP000550501">
    <property type="component" value="Unassembled WGS sequence"/>
</dbReference>
<dbReference type="AlphaFoldDB" id="A0A839QIR6"/>